<evidence type="ECO:0000256" key="2">
    <source>
        <dbReference type="ARBA" id="ARBA00001946"/>
    </source>
</evidence>
<comment type="catalytic activity">
    <reaction evidence="1">
        <text>(7,8-dihydropterin-6-yl)methyl diphosphate + 4-aminobenzoate = 7,8-dihydropteroate + diphosphate</text>
        <dbReference type="Rhea" id="RHEA:19949"/>
        <dbReference type="ChEBI" id="CHEBI:17836"/>
        <dbReference type="ChEBI" id="CHEBI:17839"/>
        <dbReference type="ChEBI" id="CHEBI:33019"/>
        <dbReference type="ChEBI" id="CHEBI:72950"/>
        <dbReference type="EC" id="2.5.1.15"/>
    </reaction>
</comment>
<dbReference type="InterPro" id="IPR011005">
    <property type="entry name" value="Dihydropteroate_synth-like_sf"/>
</dbReference>
<dbReference type="GO" id="GO:0005829">
    <property type="term" value="C:cytosol"/>
    <property type="evidence" value="ECO:0007669"/>
    <property type="project" value="TreeGrafter"/>
</dbReference>
<evidence type="ECO:0000259" key="9">
    <source>
        <dbReference type="PROSITE" id="PS50972"/>
    </source>
</evidence>
<evidence type="ECO:0000256" key="3">
    <source>
        <dbReference type="ARBA" id="ARBA00004763"/>
    </source>
</evidence>
<dbReference type="PROSITE" id="PS50972">
    <property type="entry name" value="PTERIN_BINDING"/>
    <property type="match status" value="1"/>
</dbReference>
<comment type="pathway">
    <text evidence="3">Cofactor biosynthesis; tetrahydrofolate biosynthesis; 7,8-dihydrofolate from 2-amino-4-hydroxy-6-hydroxymethyl-7,8-dihydropteridine diphosphate and 4-aminobenzoate: step 1/2.</text>
</comment>
<dbReference type="CDD" id="cd00739">
    <property type="entry name" value="DHPS"/>
    <property type="match status" value="1"/>
</dbReference>
<keyword evidence="6" id="KW-0479">Metal-binding</keyword>
<dbReference type="InterPro" id="IPR006390">
    <property type="entry name" value="DHP_synth_dom"/>
</dbReference>
<comment type="caution">
    <text evidence="10">The sequence shown here is derived from an EMBL/GenBank/DDBJ whole genome shotgun (WGS) entry which is preliminary data.</text>
</comment>
<dbReference type="GO" id="GO:0004156">
    <property type="term" value="F:dihydropteroate synthase activity"/>
    <property type="evidence" value="ECO:0007669"/>
    <property type="project" value="UniProtKB-EC"/>
</dbReference>
<accession>A0A644VHZ8</accession>
<evidence type="ECO:0000256" key="8">
    <source>
        <dbReference type="ARBA" id="ARBA00022909"/>
    </source>
</evidence>
<dbReference type="Gene3D" id="3.20.20.20">
    <property type="entry name" value="Dihydropteroate synthase-like"/>
    <property type="match status" value="1"/>
</dbReference>
<evidence type="ECO:0000256" key="7">
    <source>
        <dbReference type="ARBA" id="ARBA00022842"/>
    </source>
</evidence>
<name>A0A644VHZ8_9ZZZZ</name>
<dbReference type="InterPro" id="IPR000489">
    <property type="entry name" value="Pterin-binding_dom"/>
</dbReference>
<keyword evidence="5" id="KW-0808">Transferase</keyword>
<comment type="cofactor">
    <cofactor evidence="2">
        <name>Mg(2+)</name>
        <dbReference type="ChEBI" id="CHEBI:18420"/>
    </cofactor>
</comment>
<reference evidence="10" key="1">
    <citation type="submission" date="2019-08" db="EMBL/GenBank/DDBJ databases">
        <authorList>
            <person name="Kucharzyk K."/>
            <person name="Murdoch R.W."/>
            <person name="Higgins S."/>
            <person name="Loffler F."/>
        </authorList>
    </citation>
    <scope>NUCLEOTIDE SEQUENCE</scope>
</reference>
<gene>
    <name evidence="10" type="ORF">SDC9_36914</name>
</gene>
<dbReference type="SUPFAM" id="SSF51717">
    <property type="entry name" value="Dihydropteroate synthetase-like"/>
    <property type="match status" value="1"/>
</dbReference>
<dbReference type="InterPro" id="IPR045031">
    <property type="entry name" value="DHP_synth-like"/>
</dbReference>
<dbReference type="GO" id="GO:0046872">
    <property type="term" value="F:metal ion binding"/>
    <property type="evidence" value="ECO:0007669"/>
    <property type="project" value="UniProtKB-KW"/>
</dbReference>
<dbReference type="Pfam" id="PF00809">
    <property type="entry name" value="Pterin_bind"/>
    <property type="match status" value="1"/>
</dbReference>
<dbReference type="AlphaFoldDB" id="A0A644VHZ8"/>
<evidence type="ECO:0000256" key="5">
    <source>
        <dbReference type="ARBA" id="ARBA00022679"/>
    </source>
</evidence>
<dbReference type="PROSITE" id="PS00793">
    <property type="entry name" value="DHPS_2"/>
    <property type="match status" value="1"/>
</dbReference>
<dbReference type="NCBIfam" id="TIGR01496">
    <property type="entry name" value="DHPS"/>
    <property type="match status" value="1"/>
</dbReference>
<dbReference type="PANTHER" id="PTHR20941:SF1">
    <property type="entry name" value="FOLIC ACID SYNTHESIS PROTEIN FOL1"/>
    <property type="match status" value="1"/>
</dbReference>
<keyword evidence="8" id="KW-0289">Folate biosynthesis</keyword>
<dbReference type="GO" id="GO:0046656">
    <property type="term" value="P:folic acid biosynthetic process"/>
    <property type="evidence" value="ECO:0007669"/>
    <property type="project" value="UniProtKB-KW"/>
</dbReference>
<sequence length="395" mass="42436">MILQVTPNRVLSELQIIGTHAVGVQIMAKKSQILPLKALHVRTPAANIIKQEMLACGGDCAVPADTVTCAKDYCDIVLLGTLQHYGIVCKKLKATGCFGLDKLASELEALLACSKPVTKLANGRELHYEKTMVMGIINVTPDSFFAGSRVAKLENIVQTAGKMLKDGAEILDIGGESTRPGADSVSPQEEIDRIVPAIEAIRAAYPESIISIDTYHSATAEAALLAGADILNDISACEADRNMAQVALKYKAPIILMHMRGTPKNMQKNTTYTNVVDEVAEYLLSKAEALLLLGFSRQQIILDPGIGFAKDKAANLELMQGLAALTGHGYPVLLAASRKTTIGKVLGDLPPEERLEGTMATSCQAVYAGANMVRVHDVKENTRIIRMLEAILQCQ</sequence>
<evidence type="ECO:0000256" key="4">
    <source>
        <dbReference type="ARBA" id="ARBA00012458"/>
    </source>
</evidence>
<dbReference type="EC" id="2.5.1.15" evidence="4"/>
<feature type="domain" description="Pterin-binding" evidence="9">
    <location>
        <begin position="131"/>
        <end position="386"/>
    </location>
</feature>
<dbReference type="FunFam" id="3.20.20.20:FF:000006">
    <property type="entry name" value="Dihydropteroate synthase"/>
    <property type="match status" value="1"/>
</dbReference>
<proteinExistence type="predicted"/>
<organism evidence="10">
    <name type="scientific">bioreactor metagenome</name>
    <dbReference type="NCBI Taxonomy" id="1076179"/>
    <lineage>
        <taxon>unclassified sequences</taxon>
        <taxon>metagenomes</taxon>
        <taxon>ecological metagenomes</taxon>
    </lineage>
</organism>
<evidence type="ECO:0000256" key="1">
    <source>
        <dbReference type="ARBA" id="ARBA00000012"/>
    </source>
</evidence>
<evidence type="ECO:0000313" key="10">
    <source>
        <dbReference type="EMBL" id="MPL90857.1"/>
    </source>
</evidence>
<protein>
    <recommendedName>
        <fullName evidence="4">dihydropteroate synthase</fullName>
        <ecNumber evidence="4">2.5.1.15</ecNumber>
    </recommendedName>
</protein>
<dbReference type="PANTHER" id="PTHR20941">
    <property type="entry name" value="FOLATE SYNTHESIS PROTEINS"/>
    <property type="match status" value="1"/>
</dbReference>
<evidence type="ECO:0000256" key="6">
    <source>
        <dbReference type="ARBA" id="ARBA00022723"/>
    </source>
</evidence>
<keyword evidence="7" id="KW-0460">Magnesium</keyword>
<dbReference type="GO" id="GO:0046654">
    <property type="term" value="P:tetrahydrofolate biosynthetic process"/>
    <property type="evidence" value="ECO:0007669"/>
    <property type="project" value="TreeGrafter"/>
</dbReference>
<dbReference type="EMBL" id="VSSQ01000315">
    <property type="protein sequence ID" value="MPL90857.1"/>
    <property type="molecule type" value="Genomic_DNA"/>
</dbReference>